<protein>
    <submittedName>
        <fullName evidence="1">Uncharacterized protein</fullName>
    </submittedName>
</protein>
<evidence type="ECO:0000313" key="1">
    <source>
        <dbReference type="EMBL" id="KIK31220.1"/>
    </source>
</evidence>
<name>A0A0C9Z114_9AGAM</name>
<reference evidence="2" key="2">
    <citation type="submission" date="2015-01" db="EMBL/GenBank/DDBJ databases">
        <title>Evolutionary Origins and Diversification of the Mycorrhizal Mutualists.</title>
        <authorList>
            <consortium name="DOE Joint Genome Institute"/>
            <consortium name="Mycorrhizal Genomics Consortium"/>
            <person name="Kohler A."/>
            <person name="Kuo A."/>
            <person name="Nagy L.G."/>
            <person name="Floudas D."/>
            <person name="Copeland A."/>
            <person name="Barry K.W."/>
            <person name="Cichocki N."/>
            <person name="Veneault-Fourrey C."/>
            <person name="LaButti K."/>
            <person name="Lindquist E.A."/>
            <person name="Lipzen A."/>
            <person name="Lundell T."/>
            <person name="Morin E."/>
            <person name="Murat C."/>
            <person name="Riley R."/>
            <person name="Ohm R."/>
            <person name="Sun H."/>
            <person name="Tunlid A."/>
            <person name="Henrissat B."/>
            <person name="Grigoriev I.V."/>
            <person name="Hibbett D.S."/>
            <person name="Martin F."/>
        </authorList>
    </citation>
    <scope>NUCLEOTIDE SEQUENCE [LARGE SCALE GENOMIC DNA]</scope>
    <source>
        <strain evidence="2">441</strain>
    </source>
</reference>
<dbReference type="Proteomes" id="UP000054018">
    <property type="component" value="Unassembled WGS sequence"/>
</dbReference>
<proteinExistence type="predicted"/>
<evidence type="ECO:0000313" key="2">
    <source>
        <dbReference type="Proteomes" id="UP000054018"/>
    </source>
</evidence>
<dbReference type="AlphaFoldDB" id="A0A0C9Z114"/>
<keyword evidence="2" id="KW-1185">Reference proteome</keyword>
<dbReference type="HOGENOM" id="CLU_3107238_0_0_1"/>
<accession>A0A0C9Z114</accession>
<gene>
    <name evidence="1" type="ORF">PISMIDRAFT_670227</name>
</gene>
<dbReference type="EMBL" id="KN833685">
    <property type="protein sequence ID" value="KIK31220.1"/>
    <property type="molecule type" value="Genomic_DNA"/>
</dbReference>
<organism evidence="1 2">
    <name type="scientific">Pisolithus microcarpus 441</name>
    <dbReference type="NCBI Taxonomy" id="765257"/>
    <lineage>
        <taxon>Eukaryota</taxon>
        <taxon>Fungi</taxon>
        <taxon>Dikarya</taxon>
        <taxon>Basidiomycota</taxon>
        <taxon>Agaricomycotina</taxon>
        <taxon>Agaricomycetes</taxon>
        <taxon>Agaricomycetidae</taxon>
        <taxon>Boletales</taxon>
        <taxon>Sclerodermatineae</taxon>
        <taxon>Pisolithaceae</taxon>
        <taxon>Pisolithus</taxon>
    </lineage>
</organism>
<sequence>MSGVRFLRPLCICWQFTSNLPISTRIGSIMSFYNTPKTRRIYDDDGGTKAK</sequence>
<reference evidence="1 2" key="1">
    <citation type="submission" date="2014-04" db="EMBL/GenBank/DDBJ databases">
        <authorList>
            <consortium name="DOE Joint Genome Institute"/>
            <person name="Kuo A."/>
            <person name="Kohler A."/>
            <person name="Costa M.D."/>
            <person name="Nagy L.G."/>
            <person name="Floudas D."/>
            <person name="Copeland A."/>
            <person name="Barry K.W."/>
            <person name="Cichocki N."/>
            <person name="Veneault-Fourrey C."/>
            <person name="LaButti K."/>
            <person name="Lindquist E.A."/>
            <person name="Lipzen A."/>
            <person name="Lundell T."/>
            <person name="Morin E."/>
            <person name="Murat C."/>
            <person name="Sun H."/>
            <person name="Tunlid A."/>
            <person name="Henrissat B."/>
            <person name="Grigoriev I.V."/>
            <person name="Hibbett D.S."/>
            <person name="Martin F."/>
            <person name="Nordberg H.P."/>
            <person name="Cantor M.N."/>
            <person name="Hua S.X."/>
        </authorList>
    </citation>
    <scope>NUCLEOTIDE SEQUENCE [LARGE SCALE GENOMIC DNA]</scope>
    <source>
        <strain evidence="1 2">441</strain>
    </source>
</reference>